<dbReference type="PROSITE" id="PS50931">
    <property type="entry name" value="HTH_LYSR"/>
    <property type="match status" value="1"/>
</dbReference>
<comment type="similarity">
    <text evidence="1">Belongs to the LysR transcriptional regulatory family.</text>
</comment>
<keyword evidence="3" id="KW-0238">DNA-binding</keyword>
<evidence type="ECO:0000259" key="5">
    <source>
        <dbReference type="PROSITE" id="PS50931"/>
    </source>
</evidence>
<proteinExistence type="inferred from homology"/>
<evidence type="ECO:0000256" key="3">
    <source>
        <dbReference type="ARBA" id="ARBA00023125"/>
    </source>
</evidence>
<dbReference type="InterPro" id="IPR058163">
    <property type="entry name" value="LysR-type_TF_proteobact-type"/>
</dbReference>
<protein>
    <submittedName>
        <fullName evidence="6">HTH-type transcriptional regulator DmlR</fullName>
    </submittedName>
</protein>
<evidence type="ECO:0000256" key="4">
    <source>
        <dbReference type="ARBA" id="ARBA00023163"/>
    </source>
</evidence>
<dbReference type="Pfam" id="PF03466">
    <property type="entry name" value="LysR_substrate"/>
    <property type="match status" value="1"/>
</dbReference>
<dbReference type="Proteomes" id="UP001189757">
    <property type="component" value="Unassembled WGS sequence"/>
</dbReference>
<accession>A0ABN9JUQ7</accession>
<keyword evidence="2" id="KW-0805">Transcription regulation</keyword>
<evidence type="ECO:0000313" key="7">
    <source>
        <dbReference type="Proteomes" id="UP001189757"/>
    </source>
</evidence>
<dbReference type="SUPFAM" id="SSF46785">
    <property type="entry name" value="Winged helix' DNA-binding domain"/>
    <property type="match status" value="1"/>
</dbReference>
<dbReference type="EMBL" id="CATZLL010000020">
    <property type="protein sequence ID" value="CAJ0821909.1"/>
    <property type="molecule type" value="Genomic_DNA"/>
</dbReference>
<feature type="domain" description="HTH lysR-type" evidence="5">
    <location>
        <begin position="1"/>
        <end position="59"/>
    </location>
</feature>
<dbReference type="RefSeq" id="WP_316682635.1">
    <property type="nucleotide sequence ID" value="NZ_CATZLL010000020.1"/>
</dbReference>
<keyword evidence="4" id="KW-0804">Transcription</keyword>
<dbReference type="Pfam" id="PF00126">
    <property type="entry name" value="HTH_1"/>
    <property type="match status" value="1"/>
</dbReference>
<keyword evidence="7" id="KW-1185">Reference proteome</keyword>
<evidence type="ECO:0000256" key="1">
    <source>
        <dbReference type="ARBA" id="ARBA00009437"/>
    </source>
</evidence>
<dbReference type="Gene3D" id="1.10.10.10">
    <property type="entry name" value="Winged helix-like DNA-binding domain superfamily/Winged helix DNA-binding domain"/>
    <property type="match status" value="1"/>
</dbReference>
<dbReference type="InterPro" id="IPR036390">
    <property type="entry name" value="WH_DNA-bd_sf"/>
</dbReference>
<dbReference type="InterPro" id="IPR005119">
    <property type="entry name" value="LysR_subst-bd"/>
</dbReference>
<dbReference type="CDD" id="cd08422">
    <property type="entry name" value="PBP2_CrgA_like"/>
    <property type="match status" value="1"/>
</dbReference>
<dbReference type="InterPro" id="IPR000847">
    <property type="entry name" value="LysR_HTH_N"/>
</dbReference>
<dbReference type="InterPro" id="IPR036388">
    <property type="entry name" value="WH-like_DNA-bd_sf"/>
</dbReference>
<dbReference type="SUPFAM" id="SSF53850">
    <property type="entry name" value="Periplasmic binding protein-like II"/>
    <property type="match status" value="1"/>
</dbReference>
<dbReference type="PANTHER" id="PTHR30537">
    <property type="entry name" value="HTH-TYPE TRANSCRIPTIONAL REGULATOR"/>
    <property type="match status" value="1"/>
</dbReference>
<evidence type="ECO:0000256" key="2">
    <source>
        <dbReference type="ARBA" id="ARBA00023015"/>
    </source>
</evidence>
<comment type="caution">
    <text evidence="6">The sequence shown here is derived from an EMBL/GenBank/DDBJ whole genome shotgun (WGS) entry which is preliminary data.</text>
</comment>
<gene>
    <name evidence="6" type="primary">dmlR_24</name>
    <name evidence="6" type="ORF">LMG18101_04785</name>
</gene>
<organism evidence="6 7">
    <name type="scientific">Ralstonia flaminis</name>
    <dbReference type="NCBI Taxonomy" id="3058597"/>
    <lineage>
        <taxon>Bacteria</taxon>
        <taxon>Pseudomonadati</taxon>
        <taxon>Pseudomonadota</taxon>
        <taxon>Betaproteobacteria</taxon>
        <taxon>Burkholderiales</taxon>
        <taxon>Burkholderiaceae</taxon>
        <taxon>Ralstonia</taxon>
    </lineage>
</organism>
<evidence type="ECO:0000313" key="6">
    <source>
        <dbReference type="EMBL" id="CAJ0821909.1"/>
    </source>
</evidence>
<dbReference type="Gene3D" id="3.40.190.290">
    <property type="match status" value="1"/>
</dbReference>
<reference evidence="6 7" key="1">
    <citation type="submission" date="2023-07" db="EMBL/GenBank/DDBJ databases">
        <authorList>
            <person name="Peeters C."/>
        </authorList>
    </citation>
    <scope>NUCLEOTIDE SEQUENCE [LARGE SCALE GENOMIC DNA]</scope>
    <source>
        <strain evidence="6 7">LMG 18101</strain>
    </source>
</reference>
<dbReference type="PANTHER" id="PTHR30537:SF5">
    <property type="entry name" value="HTH-TYPE TRANSCRIPTIONAL ACTIVATOR TTDR-RELATED"/>
    <property type="match status" value="1"/>
</dbReference>
<name>A0ABN9JUQ7_9RALS</name>
<sequence length="302" mass="32911">MDSLESMSVFVEIVNTGSLTTAAERLGLSSSMVGKHLNALEARLGVKLLHRTTRRHQLTEAGALYLERCRDILERVKAAHDDASALRGNPVGKLRIAAPISFGVTQLAPAVARFLAHHPGIDIELMLTDAPVDPVGDGVDLAFRVGPLVDSSLIARPLPSYYRMVVCAAPDYLARRGMPTVPHDLLSHDCLGHTRWGPSHAWRFDGPDGPIEVPVSYRLRIDNGPALREAALAGGGIIRQPFGLVKNDLETGRLRLLLADYRSHGRDFYLLYARDTVAPAKVRAFMEFALEHFAAADSGDQA</sequence>